<dbReference type="GO" id="GO:0016491">
    <property type="term" value="F:oxidoreductase activity"/>
    <property type="evidence" value="ECO:0000318"/>
    <property type="project" value="GO_Central"/>
</dbReference>
<dbReference type="InterPro" id="IPR006094">
    <property type="entry name" value="Oxid_FAD_bind_N"/>
</dbReference>
<feature type="chain" id="PRO_5030175738" description="FAD-binding PCMH-type domain-containing protein" evidence="3">
    <location>
        <begin position="22"/>
        <end position="576"/>
    </location>
</feature>
<dbReference type="PROSITE" id="PS51387">
    <property type="entry name" value="FAD_PCMH"/>
    <property type="match status" value="1"/>
</dbReference>
<keyword evidence="3" id="KW-0732">Signal</keyword>
<dbReference type="InterPro" id="IPR050432">
    <property type="entry name" value="FAD-linked_Oxidoreductases_BP"/>
</dbReference>
<evidence type="ECO:0000256" key="2">
    <source>
        <dbReference type="ARBA" id="ARBA00023002"/>
    </source>
</evidence>
<accession>Q5AX27</accession>
<name>Q5AX27_EMENI</name>
<dbReference type="PANTHER" id="PTHR13878">
    <property type="entry name" value="GULONOLACTONE OXIDASE"/>
    <property type="match status" value="1"/>
</dbReference>
<protein>
    <recommendedName>
        <fullName evidence="4">FAD-binding PCMH-type domain-containing protein</fullName>
    </recommendedName>
</protein>
<dbReference type="InParanoid" id="Q5AX27"/>
<dbReference type="STRING" id="227321.Q5AX27"/>
<dbReference type="eggNOG" id="ENOG502R8I5">
    <property type="taxonomic scope" value="Eukaryota"/>
</dbReference>
<evidence type="ECO:0000259" key="4">
    <source>
        <dbReference type="PROSITE" id="PS51387"/>
    </source>
</evidence>
<proteinExistence type="inferred from homology"/>
<dbReference type="InterPro" id="IPR016166">
    <property type="entry name" value="FAD-bd_PCMH"/>
</dbReference>
<dbReference type="SUPFAM" id="SSF56176">
    <property type="entry name" value="FAD-binding/transporter-associated domain-like"/>
    <property type="match status" value="1"/>
</dbReference>
<evidence type="ECO:0000313" key="6">
    <source>
        <dbReference type="Proteomes" id="UP000000560"/>
    </source>
</evidence>
<dbReference type="GeneID" id="2870159"/>
<feature type="domain" description="FAD-binding PCMH-type" evidence="4">
    <location>
        <begin position="104"/>
        <end position="282"/>
    </location>
</feature>
<organism evidence="5 6">
    <name type="scientific">Emericella nidulans (strain FGSC A4 / ATCC 38163 / CBS 112.46 / NRRL 194 / M139)</name>
    <name type="common">Aspergillus nidulans</name>
    <dbReference type="NCBI Taxonomy" id="227321"/>
    <lineage>
        <taxon>Eukaryota</taxon>
        <taxon>Fungi</taxon>
        <taxon>Dikarya</taxon>
        <taxon>Ascomycota</taxon>
        <taxon>Pezizomycotina</taxon>
        <taxon>Eurotiomycetes</taxon>
        <taxon>Eurotiomycetidae</taxon>
        <taxon>Eurotiales</taxon>
        <taxon>Aspergillaceae</taxon>
        <taxon>Aspergillus</taxon>
        <taxon>Aspergillus subgen. Nidulantes</taxon>
    </lineage>
</organism>
<dbReference type="PANTHER" id="PTHR13878:SF91">
    <property type="entry name" value="FAD BINDING DOMAIN PROTEIN (AFU_ORTHOLOGUE AFUA_6G12070)-RELATED"/>
    <property type="match status" value="1"/>
</dbReference>
<dbReference type="InterPro" id="IPR016169">
    <property type="entry name" value="FAD-bd_PCMH_sub2"/>
</dbReference>
<accession>C8VD72</accession>
<sequence length="576" mass="61580">MSRHYLLTTCSLLAVLSGVAAAPGCPTINSSCRYLPNDPQWPSTEQWQQLNDSVGGRLIRGISLASPCHGEEYNNITCGTLQERWASPPTYCSPFMSRDSPCSLGNIAPYAINVSSAQDVVAGLAFAQRNNIRLSVKNTGHDFLGRSTGAGSLALWMHNLNGMQVVNHTGPVYSGPALRLGAGVQGFEVYEFAARYGLRVTGPFNPTVGVVGGYVQGGGHGALQGAYGLAADNVLEYEVITTGGRHLVVSPSEYEDLFWALSGGGGGTYAVVLSATIKAYQDGVVAGASLSFSAGGNEADTDADAEMEAYWTAISAWHTQLLVHDKTPKLTTLFSFTNTSFSLVAATLLDSPASALSAVLAPFVQTLDDLGLNYTYETNTQSSFYDHFALYTPALPYGITVTNSTVGGRLIPRQTVAEKLPELVSALRNITSHPNIRINGIAANITHTRVRNIRASNAVLPAWRDALYTLNMDAYFEPGASTDIILRRQALTNANQDLLKQVTRDAGGGAYTNEATFDNPDWKTDYFGTNYDTLLQVKEKYDPGHALYGAATVGSDYWSMQGDGRLCVAAGVFGTP</sequence>
<feature type="signal peptide" evidence="3">
    <location>
        <begin position="1"/>
        <end position="21"/>
    </location>
</feature>
<dbReference type="OMA" id="VGGFCPT"/>
<dbReference type="OrthoDB" id="9983560at2759"/>
<dbReference type="RefSeq" id="XP_664757.1">
    <property type="nucleotide sequence ID" value="XM_659665.1"/>
</dbReference>
<gene>
    <name evidence="5" type="ORF">ANIA_07153</name>
</gene>
<dbReference type="EMBL" id="BN001304">
    <property type="protein sequence ID" value="CBF78970.1"/>
    <property type="molecule type" value="Genomic_DNA"/>
</dbReference>
<evidence type="ECO:0000256" key="1">
    <source>
        <dbReference type="ARBA" id="ARBA00005466"/>
    </source>
</evidence>
<dbReference type="Pfam" id="PF08031">
    <property type="entry name" value="BBE"/>
    <property type="match status" value="1"/>
</dbReference>
<dbReference type="VEuPathDB" id="FungiDB:AN7153"/>
<keyword evidence="6" id="KW-1185">Reference proteome</keyword>
<dbReference type="AlphaFoldDB" id="Q5AX27"/>
<dbReference type="Pfam" id="PF01565">
    <property type="entry name" value="FAD_binding_4"/>
    <property type="match status" value="1"/>
</dbReference>
<evidence type="ECO:0000256" key="3">
    <source>
        <dbReference type="SAM" id="SignalP"/>
    </source>
</evidence>
<dbReference type="Gene3D" id="3.30.465.10">
    <property type="match status" value="2"/>
</dbReference>
<keyword evidence="2" id="KW-0560">Oxidoreductase</keyword>
<reference evidence="6" key="2">
    <citation type="journal article" date="2009" name="Fungal Genet. Biol.">
        <title>The 2008 update of the Aspergillus nidulans genome annotation: a community effort.</title>
        <authorList>
            <person name="Wortman J.R."/>
            <person name="Gilsenan J.M."/>
            <person name="Joardar V."/>
            <person name="Deegan J."/>
            <person name="Clutterbuck J."/>
            <person name="Andersen M.R."/>
            <person name="Archer D."/>
            <person name="Bencina M."/>
            <person name="Braus G."/>
            <person name="Coutinho P."/>
            <person name="von Dohren H."/>
            <person name="Doonan J."/>
            <person name="Driessen A.J."/>
            <person name="Durek P."/>
            <person name="Espeso E."/>
            <person name="Fekete E."/>
            <person name="Flipphi M."/>
            <person name="Estrada C.G."/>
            <person name="Geysens S."/>
            <person name="Goldman G."/>
            <person name="de Groot P.W."/>
            <person name="Hansen K."/>
            <person name="Harris S.D."/>
            <person name="Heinekamp T."/>
            <person name="Helmstaedt K."/>
            <person name="Henrissat B."/>
            <person name="Hofmann G."/>
            <person name="Homan T."/>
            <person name="Horio T."/>
            <person name="Horiuchi H."/>
            <person name="James S."/>
            <person name="Jones M."/>
            <person name="Karaffa L."/>
            <person name="Karanyi Z."/>
            <person name="Kato M."/>
            <person name="Keller N."/>
            <person name="Kelly D.E."/>
            <person name="Kiel J.A."/>
            <person name="Kim J.M."/>
            <person name="van der Klei I.J."/>
            <person name="Klis F.M."/>
            <person name="Kovalchuk A."/>
            <person name="Krasevec N."/>
            <person name="Kubicek C.P."/>
            <person name="Liu B."/>
            <person name="Maccabe A."/>
            <person name="Meyer V."/>
            <person name="Mirabito P."/>
            <person name="Miskei M."/>
            <person name="Mos M."/>
            <person name="Mullins J."/>
            <person name="Nelson D.R."/>
            <person name="Nielsen J."/>
            <person name="Oakley B.R."/>
            <person name="Osmani S.A."/>
            <person name="Pakula T."/>
            <person name="Paszewski A."/>
            <person name="Paulsen I."/>
            <person name="Pilsyk S."/>
            <person name="Pocsi I."/>
            <person name="Punt P.J."/>
            <person name="Ram A.F."/>
            <person name="Ren Q."/>
            <person name="Robellet X."/>
            <person name="Robson G."/>
            <person name="Seiboth B."/>
            <person name="van Solingen P."/>
            <person name="Specht T."/>
            <person name="Sun J."/>
            <person name="Taheri-Talesh N."/>
            <person name="Takeshita N."/>
            <person name="Ussery D."/>
            <person name="vanKuyk P.A."/>
            <person name="Visser H."/>
            <person name="van de Vondervoort P.J."/>
            <person name="de Vries R.P."/>
            <person name="Walton J."/>
            <person name="Xiang X."/>
            <person name="Xiong Y."/>
            <person name="Zeng A.P."/>
            <person name="Brandt B.W."/>
            <person name="Cornell M.J."/>
            <person name="van den Hondel C.A."/>
            <person name="Visser J."/>
            <person name="Oliver S.G."/>
            <person name="Turner G."/>
        </authorList>
    </citation>
    <scope>GENOME REANNOTATION</scope>
    <source>
        <strain evidence="6">FGSC A4 / ATCC 38163 / CBS 112.46 / NRRL 194 / M139</strain>
    </source>
</reference>
<reference evidence="6" key="1">
    <citation type="journal article" date="2005" name="Nature">
        <title>Sequencing of Aspergillus nidulans and comparative analysis with A. fumigatus and A. oryzae.</title>
        <authorList>
            <person name="Galagan J.E."/>
            <person name="Calvo S.E."/>
            <person name="Cuomo C."/>
            <person name="Ma L.J."/>
            <person name="Wortman J.R."/>
            <person name="Batzoglou S."/>
            <person name="Lee S.I."/>
            <person name="Basturkmen M."/>
            <person name="Spevak C.C."/>
            <person name="Clutterbuck J."/>
            <person name="Kapitonov V."/>
            <person name="Jurka J."/>
            <person name="Scazzocchio C."/>
            <person name="Farman M."/>
            <person name="Butler J."/>
            <person name="Purcell S."/>
            <person name="Harris S."/>
            <person name="Braus G.H."/>
            <person name="Draht O."/>
            <person name="Busch S."/>
            <person name="D'Enfert C."/>
            <person name="Bouchier C."/>
            <person name="Goldman G.H."/>
            <person name="Bell-Pedersen D."/>
            <person name="Griffiths-Jones S."/>
            <person name="Doonan J.H."/>
            <person name="Yu J."/>
            <person name="Vienken K."/>
            <person name="Pain A."/>
            <person name="Freitag M."/>
            <person name="Selker E.U."/>
            <person name="Archer D.B."/>
            <person name="Penalva M.A."/>
            <person name="Oakley B.R."/>
            <person name="Momany M."/>
            <person name="Tanaka T."/>
            <person name="Kumagai T."/>
            <person name="Asai K."/>
            <person name="Machida M."/>
            <person name="Nierman W.C."/>
            <person name="Denning D.W."/>
            <person name="Caddick M."/>
            <person name="Hynes M."/>
            <person name="Paoletti M."/>
            <person name="Fischer R."/>
            <person name="Miller B."/>
            <person name="Dyer P."/>
            <person name="Sachs M.S."/>
            <person name="Osmani S.A."/>
            <person name="Birren B.W."/>
        </authorList>
    </citation>
    <scope>NUCLEOTIDE SEQUENCE [LARGE SCALE GENOMIC DNA]</scope>
    <source>
        <strain evidence="6">FGSC A4 / ATCC 38163 / CBS 112.46 / NRRL 194 / M139</strain>
    </source>
</reference>
<dbReference type="GO" id="GO:0071949">
    <property type="term" value="F:FAD binding"/>
    <property type="evidence" value="ECO:0007669"/>
    <property type="project" value="InterPro"/>
</dbReference>
<dbReference type="Proteomes" id="UP000000560">
    <property type="component" value="Chromosome IV"/>
</dbReference>
<comment type="similarity">
    <text evidence="1">Belongs to the oxygen-dependent FAD-linked oxidoreductase family.</text>
</comment>
<dbReference type="HOGENOM" id="CLU_018354_4_2_1"/>
<dbReference type="InterPro" id="IPR036318">
    <property type="entry name" value="FAD-bd_PCMH-like_sf"/>
</dbReference>
<evidence type="ECO:0000313" key="5">
    <source>
        <dbReference type="EMBL" id="CBF78970.1"/>
    </source>
</evidence>
<dbReference type="KEGG" id="ani:ANIA_07153"/>
<dbReference type="InterPro" id="IPR012951">
    <property type="entry name" value="BBE"/>
</dbReference>